<name>A0ABW3IET5_9FLAO</name>
<dbReference type="Proteomes" id="UP001597100">
    <property type="component" value="Unassembled WGS sequence"/>
</dbReference>
<dbReference type="SUPFAM" id="SSF53756">
    <property type="entry name" value="UDP-Glycosyltransferase/glycogen phosphorylase"/>
    <property type="match status" value="1"/>
</dbReference>
<organism evidence="2 3">
    <name type="scientific">Salinimicrobium gaetbulicola</name>
    <dbReference type="NCBI Taxonomy" id="999702"/>
    <lineage>
        <taxon>Bacteria</taxon>
        <taxon>Pseudomonadati</taxon>
        <taxon>Bacteroidota</taxon>
        <taxon>Flavobacteriia</taxon>
        <taxon>Flavobacteriales</taxon>
        <taxon>Flavobacteriaceae</taxon>
        <taxon>Salinimicrobium</taxon>
    </lineage>
</organism>
<dbReference type="EMBL" id="JBHTJP010000032">
    <property type="protein sequence ID" value="MFD0976127.1"/>
    <property type="molecule type" value="Genomic_DNA"/>
</dbReference>
<dbReference type="Pfam" id="PF00534">
    <property type="entry name" value="Glycos_transf_1"/>
    <property type="match status" value="1"/>
</dbReference>
<keyword evidence="2" id="KW-0808">Transferase</keyword>
<dbReference type="EC" id="2.4.-.-" evidence="2"/>
<dbReference type="PANTHER" id="PTHR12526">
    <property type="entry name" value="GLYCOSYLTRANSFERASE"/>
    <property type="match status" value="1"/>
</dbReference>
<feature type="domain" description="Glycosyl transferase family 1" evidence="1">
    <location>
        <begin position="154"/>
        <end position="284"/>
    </location>
</feature>
<reference evidence="3" key="1">
    <citation type="journal article" date="2019" name="Int. J. Syst. Evol. Microbiol.">
        <title>The Global Catalogue of Microorganisms (GCM) 10K type strain sequencing project: providing services to taxonomists for standard genome sequencing and annotation.</title>
        <authorList>
            <consortium name="The Broad Institute Genomics Platform"/>
            <consortium name="The Broad Institute Genome Sequencing Center for Infectious Disease"/>
            <person name="Wu L."/>
            <person name="Ma J."/>
        </authorList>
    </citation>
    <scope>NUCLEOTIDE SEQUENCE [LARGE SCALE GENOMIC DNA]</scope>
    <source>
        <strain evidence="3">CCUG 60898</strain>
    </source>
</reference>
<dbReference type="Gene3D" id="3.40.50.2000">
    <property type="entry name" value="Glycogen Phosphorylase B"/>
    <property type="match status" value="2"/>
</dbReference>
<dbReference type="RefSeq" id="WP_380737183.1">
    <property type="nucleotide sequence ID" value="NZ_JBHTJP010000032.1"/>
</dbReference>
<gene>
    <name evidence="2" type="ORF">ACFQ1G_04915</name>
</gene>
<keyword evidence="3" id="KW-1185">Reference proteome</keyword>
<dbReference type="InterPro" id="IPR001296">
    <property type="entry name" value="Glyco_trans_1"/>
</dbReference>
<evidence type="ECO:0000313" key="2">
    <source>
        <dbReference type="EMBL" id="MFD0976127.1"/>
    </source>
</evidence>
<proteinExistence type="predicted"/>
<dbReference type="GO" id="GO:0016757">
    <property type="term" value="F:glycosyltransferase activity"/>
    <property type="evidence" value="ECO:0007669"/>
    <property type="project" value="UniProtKB-KW"/>
</dbReference>
<accession>A0ABW3IET5</accession>
<sequence length="328" mass="37096">MNICIVARGLKIPVTNYGGTERVIWGLGKELHAMGHSITFLVPPGSHCDFARILTLDENEDLNDQIPEDIDLVHLNYTPKNSLRKPSLITMHGNPGPTEELDINTVFISKNHAARYNADVFVYNGLLWEDYPAPILDKSRNGYHFLGKAKWSVKNAVGAMEIARLLKEELSVIGGKKWTSRNFKNGFFHLFNNNIKFYGYLGNEKKQTVMERSKGLIFPVLWHEPFGLAIIESLYAGCPVFGTEFGSLKELITPEIGFTSNSIKELASAIESFKADPQTCHNYARDHFNSKKMTLAYLDLYKRVLNGEQLNRKRPTYNPVLNQASKKT</sequence>
<evidence type="ECO:0000313" key="3">
    <source>
        <dbReference type="Proteomes" id="UP001597100"/>
    </source>
</evidence>
<comment type="caution">
    <text evidence="2">The sequence shown here is derived from an EMBL/GenBank/DDBJ whole genome shotgun (WGS) entry which is preliminary data.</text>
</comment>
<dbReference type="PANTHER" id="PTHR12526:SF595">
    <property type="entry name" value="BLL5217 PROTEIN"/>
    <property type="match status" value="1"/>
</dbReference>
<evidence type="ECO:0000259" key="1">
    <source>
        <dbReference type="Pfam" id="PF00534"/>
    </source>
</evidence>
<keyword evidence="2" id="KW-0328">Glycosyltransferase</keyword>
<protein>
    <submittedName>
        <fullName evidence="2">Glycosyltransferase</fullName>
        <ecNumber evidence="2">2.4.-.-</ecNumber>
    </submittedName>
</protein>